<evidence type="ECO:0000259" key="6">
    <source>
        <dbReference type="SMART" id="SM00849"/>
    </source>
</evidence>
<evidence type="ECO:0000256" key="3">
    <source>
        <dbReference type="ARBA" id="ARBA00022801"/>
    </source>
</evidence>
<keyword evidence="2" id="KW-0479">Metal-binding</keyword>
<dbReference type="EMBL" id="JAHMHR010000015">
    <property type="protein sequence ID" value="KAK1687569.1"/>
    <property type="molecule type" value="Genomic_DNA"/>
</dbReference>
<dbReference type="PANTHER" id="PTHR42978:SF5">
    <property type="entry name" value="METALLO-BETA-LACTAMASE DOMAIN-CONTAINING PROTEIN"/>
    <property type="match status" value="1"/>
</dbReference>
<dbReference type="PANTHER" id="PTHR42978">
    <property type="entry name" value="QUORUM-QUENCHING LACTONASE YTNP-RELATED-RELATED"/>
    <property type="match status" value="1"/>
</dbReference>
<dbReference type="Pfam" id="PF00753">
    <property type="entry name" value="Lactamase_B"/>
    <property type="match status" value="1"/>
</dbReference>
<name>A0AAJ0ANQ6_9PEZI</name>
<feature type="domain" description="Metallo-beta-lactamase" evidence="6">
    <location>
        <begin position="65"/>
        <end position="281"/>
    </location>
</feature>
<proteinExistence type="inferred from homology"/>
<dbReference type="GeneID" id="85459144"/>
<feature type="region of interest" description="Disordered" evidence="5">
    <location>
        <begin position="1"/>
        <end position="21"/>
    </location>
</feature>
<keyword evidence="3" id="KW-0378">Hydrolase</keyword>
<dbReference type="RefSeq" id="XP_060431264.1">
    <property type="nucleotide sequence ID" value="XM_060574618.1"/>
</dbReference>
<evidence type="ECO:0000313" key="8">
    <source>
        <dbReference type="Proteomes" id="UP001224890"/>
    </source>
</evidence>
<evidence type="ECO:0000256" key="4">
    <source>
        <dbReference type="ARBA" id="ARBA00022833"/>
    </source>
</evidence>
<keyword evidence="4" id="KW-0862">Zinc</keyword>
<dbReference type="SUPFAM" id="SSF56281">
    <property type="entry name" value="Metallo-hydrolase/oxidoreductase"/>
    <property type="match status" value="1"/>
</dbReference>
<evidence type="ECO:0000256" key="5">
    <source>
        <dbReference type="SAM" id="MobiDB-lite"/>
    </source>
</evidence>
<protein>
    <submittedName>
        <fullName evidence="7">Beta-lactamase-like protein</fullName>
    </submittedName>
</protein>
<comment type="caution">
    <text evidence="7">The sequence shown here is derived from an EMBL/GenBank/DDBJ whole genome shotgun (WGS) entry which is preliminary data.</text>
</comment>
<evidence type="ECO:0000256" key="2">
    <source>
        <dbReference type="ARBA" id="ARBA00022723"/>
    </source>
</evidence>
<evidence type="ECO:0000313" key="7">
    <source>
        <dbReference type="EMBL" id="KAK1687569.1"/>
    </source>
</evidence>
<dbReference type="CDD" id="cd07730">
    <property type="entry name" value="metallo-hydrolase-like_MBL-fold"/>
    <property type="match status" value="1"/>
</dbReference>
<dbReference type="InterPro" id="IPR051013">
    <property type="entry name" value="MBL_superfamily_lactonases"/>
</dbReference>
<organism evidence="7 8">
    <name type="scientific">Colletotrichum godetiae</name>
    <dbReference type="NCBI Taxonomy" id="1209918"/>
    <lineage>
        <taxon>Eukaryota</taxon>
        <taxon>Fungi</taxon>
        <taxon>Dikarya</taxon>
        <taxon>Ascomycota</taxon>
        <taxon>Pezizomycotina</taxon>
        <taxon>Sordariomycetes</taxon>
        <taxon>Hypocreomycetidae</taxon>
        <taxon>Glomerellales</taxon>
        <taxon>Glomerellaceae</taxon>
        <taxon>Colletotrichum</taxon>
        <taxon>Colletotrichum acutatum species complex</taxon>
    </lineage>
</organism>
<gene>
    <name evidence="7" type="ORF">BDP55DRAFT_660402</name>
</gene>
<comment type="similarity">
    <text evidence="1">Belongs to the metallo-beta-lactamase superfamily.</text>
</comment>
<dbReference type="AlphaFoldDB" id="A0AAJ0ANQ6"/>
<reference evidence="7" key="1">
    <citation type="submission" date="2021-06" db="EMBL/GenBank/DDBJ databases">
        <title>Comparative genomics, transcriptomics and evolutionary studies reveal genomic signatures of adaptation to plant cell wall in hemibiotrophic fungi.</title>
        <authorList>
            <consortium name="DOE Joint Genome Institute"/>
            <person name="Baroncelli R."/>
            <person name="Diaz J.F."/>
            <person name="Benocci T."/>
            <person name="Peng M."/>
            <person name="Battaglia E."/>
            <person name="Haridas S."/>
            <person name="Andreopoulos W."/>
            <person name="Labutti K."/>
            <person name="Pangilinan J."/>
            <person name="Floch G.L."/>
            <person name="Makela M.R."/>
            <person name="Henrissat B."/>
            <person name="Grigoriev I.V."/>
            <person name="Crouch J.A."/>
            <person name="De Vries R.P."/>
            <person name="Sukno S.A."/>
            <person name="Thon M.R."/>
        </authorList>
    </citation>
    <scope>NUCLEOTIDE SEQUENCE</scope>
    <source>
        <strain evidence="7">CBS 193.32</strain>
    </source>
</reference>
<dbReference type="GO" id="GO:0046872">
    <property type="term" value="F:metal ion binding"/>
    <property type="evidence" value="ECO:0007669"/>
    <property type="project" value="UniProtKB-KW"/>
</dbReference>
<accession>A0AAJ0ANQ6</accession>
<dbReference type="Gene3D" id="3.60.15.10">
    <property type="entry name" value="Ribonuclease Z/Hydroxyacylglutathione hydrolase-like"/>
    <property type="match status" value="1"/>
</dbReference>
<dbReference type="Proteomes" id="UP001224890">
    <property type="component" value="Unassembled WGS sequence"/>
</dbReference>
<dbReference type="InterPro" id="IPR001279">
    <property type="entry name" value="Metallo-B-lactamas"/>
</dbReference>
<dbReference type="InterPro" id="IPR036866">
    <property type="entry name" value="RibonucZ/Hydroxyglut_hydro"/>
</dbReference>
<evidence type="ECO:0000256" key="1">
    <source>
        <dbReference type="ARBA" id="ARBA00007749"/>
    </source>
</evidence>
<dbReference type="GO" id="GO:0016787">
    <property type="term" value="F:hydrolase activity"/>
    <property type="evidence" value="ECO:0007669"/>
    <property type="project" value="UniProtKB-KW"/>
</dbReference>
<sequence>MPHTAYSQPHKRSVTMPRKAPVVSLPEGRETVVVKMINPVNFGPAILKRFMAPDVSGLETFKTSPSLCFLLEHPSGRKLVWDLGIRKDYNNYAPSITNYLPTTNYDIQVKKNVKDILEESGVAPEDVEAVIWSHWHWDHIGDPSTFPKTTDLVVGPGFKAAMLPGAPANPDSPILEKDYADRNLREISFEEGPQTIRIGRFPAFDYFGDGSFYLLDSPGHAVGHLCGLARTTQSPDTFILLGGDVCHYAGIFRPSKHLPVPASISPHPCQPHGDTALCPGSAWDQLQKSRGRASTDTLFDATFGLDLPMVGRTVGCLQELDCDENIFVIIAHDSTVRDGVPHFPSGLNDWKSKGWGEKVKWSFFRDLESYWDSKGLL</sequence>
<keyword evidence="8" id="KW-1185">Reference proteome</keyword>
<dbReference type="SMART" id="SM00849">
    <property type="entry name" value="Lactamase_B"/>
    <property type="match status" value="1"/>
</dbReference>